<dbReference type="Proteomes" id="UP000585474">
    <property type="component" value="Unassembled WGS sequence"/>
</dbReference>
<accession>A0A7J0HDS4</accession>
<feature type="domain" description="Coilin tudor" evidence="2">
    <location>
        <begin position="74"/>
        <end position="141"/>
    </location>
</feature>
<dbReference type="GO" id="GO:0030619">
    <property type="term" value="F:U1 snRNA binding"/>
    <property type="evidence" value="ECO:0007669"/>
    <property type="project" value="TreeGrafter"/>
</dbReference>
<dbReference type="GO" id="GO:0015030">
    <property type="term" value="C:Cajal body"/>
    <property type="evidence" value="ECO:0007669"/>
    <property type="project" value="TreeGrafter"/>
</dbReference>
<sequence length="242" mass="26667">MLQETFQWNGITSKKKGQKWGTEKFASRSGYKDSNKDLSEMTTMEKVKPSNGPTMTIDKVKPPNDPIDFDKLAPFTSLPRVGKASRYDPESNRILLTPVPEYPITFEKPDEEQADNSLYGENGALEIDFSSLVDVRIVKHGNSDPPKPVNGRGNQASVCNGGPTSTVVPSNDDNQTPVGANPEKEVNAWDEISQAISAKKEQLIQENGWNKESSGRGPWSYRALRSSALGPTMAILRARNDI</sequence>
<keyword evidence="4" id="KW-1185">Reference proteome</keyword>
<dbReference type="PANTHER" id="PTHR15197:SF0">
    <property type="entry name" value="COILIN"/>
    <property type="match status" value="1"/>
</dbReference>
<dbReference type="EMBL" id="BJWL01000029">
    <property type="protein sequence ID" value="GFZ21208.1"/>
    <property type="molecule type" value="Genomic_DNA"/>
</dbReference>
<proteinExistence type="predicted"/>
<evidence type="ECO:0000313" key="3">
    <source>
        <dbReference type="EMBL" id="GFZ21208.1"/>
    </source>
</evidence>
<dbReference type="InterPro" id="IPR024822">
    <property type="entry name" value="Coilin"/>
</dbReference>
<feature type="compositionally biased region" description="Polar residues" evidence="1">
    <location>
        <begin position="159"/>
        <end position="178"/>
    </location>
</feature>
<feature type="compositionally biased region" description="Polar residues" evidence="1">
    <location>
        <begin position="1"/>
        <end position="12"/>
    </location>
</feature>
<protein>
    <recommendedName>
        <fullName evidence="2">Coilin tudor domain-containing protein</fullName>
    </recommendedName>
</protein>
<evidence type="ECO:0000259" key="2">
    <source>
        <dbReference type="Pfam" id="PF23086"/>
    </source>
</evidence>
<dbReference type="PANTHER" id="PTHR15197">
    <property type="entry name" value="COILIN P80"/>
    <property type="match status" value="1"/>
</dbReference>
<dbReference type="Pfam" id="PF23086">
    <property type="entry name" value="Tudor_Coilin"/>
    <property type="match status" value="1"/>
</dbReference>
<dbReference type="InterPro" id="IPR056398">
    <property type="entry name" value="Tudor_Coilin"/>
</dbReference>
<comment type="caution">
    <text evidence="3">The sequence shown here is derived from an EMBL/GenBank/DDBJ whole genome shotgun (WGS) entry which is preliminary data.</text>
</comment>
<name>A0A7J0HDS4_9ERIC</name>
<dbReference type="AlphaFoldDB" id="A0A7J0HDS4"/>
<feature type="compositionally biased region" description="Basic and acidic residues" evidence="1">
    <location>
        <begin position="21"/>
        <end position="48"/>
    </location>
</feature>
<feature type="region of interest" description="Disordered" evidence="1">
    <location>
        <begin position="1"/>
        <end position="65"/>
    </location>
</feature>
<feature type="region of interest" description="Disordered" evidence="1">
    <location>
        <begin position="159"/>
        <end position="182"/>
    </location>
</feature>
<reference evidence="3 4" key="1">
    <citation type="submission" date="2019-07" db="EMBL/GenBank/DDBJ databases">
        <title>De Novo Assembly of kiwifruit Actinidia rufa.</title>
        <authorList>
            <person name="Sugita-Konishi S."/>
            <person name="Sato K."/>
            <person name="Mori E."/>
            <person name="Abe Y."/>
            <person name="Kisaki G."/>
            <person name="Hamano K."/>
            <person name="Suezawa K."/>
            <person name="Otani M."/>
            <person name="Fukuda T."/>
            <person name="Manabe T."/>
            <person name="Gomi K."/>
            <person name="Tabuchi M."/>
            <person name="Akimitsu K."/>
            <person name="Kataoka I."/>
        </authorList>
    </citation>
    <scope>NUCLEOTIDE SEQUENCE [LARGE SCALE GENOMIC DNA]</scope>
    <source>
        <strain evidence="4">cv. Fuchu</strain>
    </source>
</reference>
<dbReference type="GO" id="GO:0030620">
    <property type="term" value="F:U2 snRNA binding"/>
    <property type="evidence" value="ECO:0007669"/>
    <property type="project" value="TreeGrafter"/>
</dbReference>
<dbReference type="GO" id="GO:0000387">
    <property type="term" value="P:spliceosomal snRNP assembly"/>
    <property type="evidence" value="ECO:0007669"/>
    <property type="project" value="TreeGrafter"/>
</dbReference>
<evidence type="ECO:0000256" key="1">
    <source>
        <dbReference type="SAM" id="MobiDB-lite"/>
    </source>
</evidence>
<evidence type="ECO:0000313" key="4">
    <source>
        <dbReference type="Proteomes" id="UP000585474"/>
    </source>
</evidence>
<dbReference type="OrthoDB" id="74813at2759"/>
<gene>
    <name evidence="3" type="ORF">Acr_29g0003700</name>
</gene>
<organism evidence="3 4">
    <name type="scientific">Actinidia rufa</name>
    <dbReference type="NCBI Taxonomy" id="165716"/>
    <lineage>
        <taxon>Eukaryota</taxon>
        <taxon>Viridiplantae</taxon>
        <taxon>Streptophyta</taxon>
        <taxon>Embryophyta</taxon>
        <taxon>Tracheophyta</taxon>
        <taxon>Spermatophyta</taxon>
        <taxon>Magnoliopsida</taxon>
        <taxon>eudicotyledons</taxon>
        <taxon>Gunneridae</taxon>
        <taxon>Pentapetalae</taxon>
        <taxon>asterids</taxon>
        <taxon>Ericales</taxon>
        <taxon>Actinidiaceae</taxon>
        <taxon>Actinidia</taxon>
    </lineage>
</organism>